<keyword evidence="4" id="KW-1185">Reference proteome</keyword>
<evidence type="ECO:0000259" key="2">
    <source>
        <dbReference type="Pfam" id="PF13439"/>
    </source>
</evidence>
<evidence type="ECO:0000313" key="3">
    <source>
        <dbReference type="EMBL" id="GAA5529440.1"/>
    </source>
</evidence>
<dbReference type="SUPFAM" id="SSF53756">
    <property type="entry name" value="UDP-Glycosyltransferase/glycogen phosphorylase"/>
    <property type="match status" value="1"/>
</dbReference>
<feature type="domain" description="Glycosyltransferase subfamily 4-like N-terminal" evidence="2">
    <location>
        <begin position="30"/>
        <end position="179"/>
    </location>
</feature>
<dbReference type="PANTHER" id="PTHR12526">
    <property type="entry name" value="GLYCOSYLTRANSFERASE"/>
    <property type="match status" value="1"/>
</dbReference>
<dbReference type="InterPro" id="IPR028098">
    <property type="entry name" value="Glyco_trans_4-like_N"/>
</dbReference>
<organism evidence="3 4">
    <name type="scientific">Herpetosiphon gulosus</name>
    <dbReference type="NCBI Taxonomy" id="1973496"/>
    <lineage>
        <taxon>Bacteria</taxon>
        <taxon>Bacillati</taxon>
        <taxon>Chloroflexota</taxon>
        <taxon>Chloroflexia</taxon>
        <taxon>Herpetosiphonales</taxon>
        <taxon>Herpetosiphonaceae</taxon>
        <taxon>Herpetosiphon</taxon>
    </lineage>
</organism>
<name>A0ABP9X205_9CHLR</name>
<dbReference type="CDD" id="cd03801">
    <property type="entry name" value="GT4_PimA-like"/>
    <property type="match status" value="1"/>
</dbReference>
<proteinExistence type="predicted"/>
<dbReference type="Pfam" id="PF13439">
    <property type="entry name" value="Glyco_transf_4"/>
    <property type="match status" value="1"/>
</dbReference>
<dbReference type="InterPro" id="IPR001296">
    <property type="entry name" value="Glyco_trans_1"/>
</dbReference>
<comment type="caution">
    <text evidence="3">The sequence shown here is derived from an EMBL/GenBank/DDBJ whole genome shotgun (WGS) entry which is preliminary data.</text>
</comment>
<sequence>MVTRSKVATYMRKITVAHIITGFASAEGAGGSALFGIEVARALDKNRFRPILCGIHRFDAPSEQRWLKTLADEGIETRIMVHERSKLRYDMVRFSTLLNYLIREQAVDIIHTHVERVEFFISLQKLLHPSYYPKLVRTLHVNSMWVTRPMVRRLMNIVYTQLFSQEIAISQATKTMLDQRKAARLFGRSATVIQNSLPSARLQQFNRPKQHMPFSPPRFLLIGRLEIQKAQDIFIQAAALVLQQYPEAEFWLAGEGTQEANFRQLTANLAIEHAIKFLGPRGDIPEVLSQVDVLVSTSRWEGFATVILEAMAARTPVIATNIGGNNEQVVDRETGLLVEVDNPSAIAEAMIWMLEHPTETALMAQRGYEWGQQFTMEGTAAQYGEIYERLLREQKYQP</sequence>
<protein>
    <submittedName>
        <fullName evidence="3">D-inositol-3-phosphate glycosyltransferase</fullName>
    </submittedName>
</protein>
<feature type="domain" description="Glycosyl transferase family 1" evidence="1">
    <location>
        <begin position="206"/>
        <end position="370"/>
    </location>
</feature>
<dbReference type="EMBL" id="BAABRU010000011">
    <property type="protein sequence ID" value="GAA5529440.1"/>
    <property type="molecule type" value="Genomic_DNA"/>
</dbReference>
<accession>A0ABP9X205</accession>
<evidence type="ECO:0000313" key="4">
    <source>
        <dbReference type="Proteomes" id="UP001428290"/>
    </source>
</evidence>
<dbReference type="Proteomes" id="UP001428290">
    <property type="component" value="Unassembled WGS sequence"/>
</dbReference>
<evidence type="ECO:0000259" key="1">
    <source>
        <dbReference type="Pfam" id="PF00534"/>
    </source>
</evidence>
<reference evidence="3 4" key="1">
    <citation type="submission" date="2024-02" db="EMBL/GenBank/DDBJ databases">
        <title>Herpetosiphon gulosus NBRC 112829.</title>
        <authorList>
            <person name="Ichikawa N."/>
            <person name="Katano-Makiyama Y."/>
            <person name="Hidaka K."/>
        </authorList>
    </citation>
    <scope>NUCLEOTIDE SEQUENCE [LARGE SCALE GENOMIC DNA]</scope>
    <source>
        <strain evidence="3 4">NBRC 112829</strain>
    </source>
</reference>
<dbReference type="Pfam" id="PF00534">
    <property type="entry name" value="Glycos_transf_1"/>
    <property type="match status" value="1"/>
</dbReference>
<dbReference type="Gene3D" id="3.40.50.2000">
    <property type="entry name" value="Glycogen Phosphorylase B"/>
    <property type="match status" value="2"/>
</dbReference>
<gene>
    <name evidence="3" type="primary">mshA_20</name>
    <name evidence="3" type="ORF">Hgul01_03250</name>
</gene>